<evidence type="ECO:0000313" key="2">
    <source>
        <dbReference type="EMBL" id="MDR6102578.1"/>
    </source>
</evidence>
<dbReference type="EMBL" id="JAVIZC010000003">
    <property type="protein sequence ID" value="MDR6102578.1"/>
    <property type="molecule type" value="Genomic_DNA"/>
</dbReference>
<comment type="caution">
    <text evidence="2">The sequence shown here is derived from an EMBL/GenBank/DDBJ whole genome shotgun (WGS) entry which is preliminary data.</text>
</comment>
<evidence type="ECO:0000256" key="1">
    <source>
        <dbReference type="SAM" id="Phobius"/>
    </source>
</evidence>
<keyword evidence="1" id="KW-0812">Transmembrane</keyword>
<keyword evidence="1" id="KW-1133">Transmembrane helix</keyword>
<dbReference type="Proteomes" id="UP001255601">
    <property type="component" value="Unassembled WGS sequence"/>
</dbReference>
<reference evidence="2" key="1">
    <citation type="submission" date="2023-08" db="EMBL/GenBank/DDBJ databases">
        <title>Functional and genomic diversity of the sorghum phyllosphere microbiome.</title>
        <authorList>
            <person name="Shade A."/>
        </authorList>
    </citation>
    <scope>NUCLEOTIDE SEQUENCE</scope>
    <source>
        <strain evidence="2">SORGH_AS_0974</strain>
    </source>
</reference>
<sequence length="40" mass="4470">MAYDWSGGRTRRTRQLKIGAALTVMLLAAFIAQLLFMKIG</sequence>
<evidence type="ECO:0000313" key="3">
    <source>
        <dbReference type="Proteomes" id="UP001255601"/>
    </source>
</evidence>
<protein>
    <submittedName>
        <fullName evidence="2">Uncharacterized protein</fullName>
    </submittedName>
</protein>
<feature type="transmembrane region" description="Helical" evidence="1">
    <location>
        <begin position="18"/>
        <end position="36"/>
    </location>
</feature>
<gene>
    <name evidence="2" type="ORF">QE369_002775</name>
</gene>
<keyword evidence="1" id="KW-0472">Membrane</keyword>
<organism evidence="2 3">
    <name type="scientific">Agrobacterium larrymoorei</name>
    <dbReference type="NCBI Taxonomy" id="160699"/>
    <lineage>
        <taxon>Bacteria</taxon>
        <taxon>Pseudomonadati</taxon>
        <taxon>Pseudomonadota</taxon>
        <taxon>Alphaproteobacteria</taxon>
        <taxon>Hyphomicrobiales</taxon>
        <taxon>Rhizobiaceae</taxon>
        <taxon>Rhizobium/Agrobacterium group</taxon>
        <taxon>Agrobacterium</taxon>
    </lineage>
</organism>
<dbReference type="RefSeq" id="WP_309771211.1">
    <property type="nucleotide sequence ID" value="NZ_JAVIZC010000003.1"/>
</dbReference>
<accession>A0AAJ2ETI7</accession>
<proteinExistence type="predicted"/>
<name>A0AAJ2ETI7_9HYPH</name>
<dbReference type="AlphaFoldDB" id="A0AAJ2ETI7"/>